<keyword evidence="2 5" id="KW-0812">Transmembrane</keyword>
<feature type="transmembrane region" description="Helical" evidence="5">
    <location>
        <begin position="112"/>
        <end position="130"/>
    </location>
</feature>
<organism evidence="7 8">
    <name type="scientific">Slackia exigua (strain ATCC 700122 / DSM 15923 / CIP 105133 / JCM 11022 / KCTC 5966 / S-7)</name>
    <dbReference type="NCBI Taxonomy" id="649764"/>
    <lineage>
        <taxon>Bacteria</taxon>
        <taxon>Bacillati</taxon>
        <taxon>Actinomycetota</taxon>
        <taxon>Coriobacteriia</taxon>
        <taxon>Eggerthellales</taxon>
        <taxon>Eggerthellaceae</taxon>
        <taxon>Slackia</taxon>
    </lineage>
</organism>
<feature type="transmembrane region" description="Helical" evidence="5">
    <location>
        <begin position="348"/>
        <end position="365"/>
    </location>
</feature>
<feature type="transmembrane region" description="Helical" evidence="5">
    <location>
        <begin position="312"/>
        <end position="336"/>
    </location>
</feature>
<dbReference type="GO" id="GO:0022857">
    <property type="term" value="F:transmembrane transporter activity"/>
    <property type="evidence" value="ECO:0007669"/>
    <property type="project" value="InterPro"/>
</dbReference>
<sequence length="401" mass="41401">MGKIARMTARKNATERSGGDALANYLTMTGHVCSDINQGALSAVLPFLVVGSGYSYFEATMLVFAANIASAVIQPLFGWLGDKHPSPWLMALGVFIAGLGMAGIGYVQEHGYWWVVASATVSGIGVAMFHPEGGRLSNLAAGERKGNGMSIFAVGGNIGFFIGPILCAIFVSTFGLHGTAVFLAPATVCAMLLLGFNGRFKALGTAASPADGDSTAREHWGLFGIVMGVLTMRSILHYGLMAFIPLFLVGMLGQSEVLSSTAISVFSIAAALATAFSGRVAEKTGTIRLMTTCCVLMGIGIVGFAFNGIVAVAFILTLVLAVALDLFYPSAVALGMGYVPRHLGMASGLSYGIAVCAGGMVEPLLGLEGDAIGLVPVMLALAAVSFLAAFLCVMLKRLSSV</sequence>
<dbReference type="Gene3D" id="1.20.1250.20">
    <property type="entry name" value="MFS general substrate transporter like domains"/>
    <property type="match status" value="2"/>
</dbReference>
<evidence type="ECO:0000256" key="5">
    <source>
        <dbReference type="SAM" id="Phobius"/>
    </source>
</evidence>
<name>D0WIB1_SLAES</name>
<evidence type="ECO:0000259" key="6">
    <source>
        <dbReference type="PROSITE" id="PS50850"/>
    </source>
</evidence>
<protein>
    <submittedName>
        <fullName evidence="7">Transporter, major facilitator family protein</fullName>
    </submittedName>
</protein>
<reference evidence="7" key="1">
    <citation type="submission" date="2009-10" db="EMBL/GenBank/DDBJ databases">
        <authorList>
            <person name="Weinstock G."/>
            <person name="Sodergren E."/>
            <person name="Clifton S."/>
            <person name="Fulton L."/>
            <person name="Fulton B."/>
            <person name="Courtney L."/>
            <person name="Fronick C."/>
            <person name="Harrison M."/>
            <person name="Strong C."/>
            <person name="Farmer C."/>
            <person name="Delahaunty K."/>
            <person name="Markovic C."/>
            <person name="Hall O."/>
            <person name="Minx P."/>
            <person name="Tomlinson C."/>
            <person name="Mitreva M."/>
            <person name="Nelson J."/>
            <person name="Hou S."/>
            <person name="Wollam A."/>
            <person name="Pepin K.H."/>
            <person name="Johnson M."/>
            <person name="Bhonagiri V."/>
            <person name="Nash W.E."/>
            <person name="Warren W."/>
            <person name="Chinwalla A."/>
            <person name="Mardis E.R."/>
            <person name="Wilson R.K."/>
        </authorList>
    </citation>
    <scope>NUCLEOTIDE SEQUENCE [LARGE SCALE GENOMIC DNA]</scope>
    <source>
        <strain evidence="7">ATCC 700122</strain>
    </source>
</reference>
<keyword evidence="8" id="KW-1185">Reference proteome</keyword>
<evidence type="ECO:0000256" key="4">
    <source>
        <dbReference type="ARBA" id="ARBA00023136"/>
    </source>
</evidence>
<dbReference type="STRING" id="649764.HMPREF0762_01585"/>
<feature type="transmembrane region" description="Helical" evidence="5">
    <location>
        <begin position="63"/>
        <end position="81"/>
    </location>
</feature>
<dbReference type="InterPro" id="IPR036259">
    <property type="entry name" value="MFS_trans_sf"/>
</dbReference>
<feature type="transmembrane region" description="Helical" evidence="5">
    <location>
        <begin position="371"/>
        <end position="395"/>
    </location>
</feature>
<feature type="transmembrane region" description="Helical" evidence="5">
    <location>
        <begin position="151"/>
        <end position="171"/>
    </location>
</feature>
<dbReference type="InterPro" id="IPR011701">
    <property type="entry name" value="MFS"/>
</dbReference>
<dbReference type="AlphaFoldDB" id="D0WIB1"/>
<dbReference type="Pfam" id="PF07690">
    <property type="entry name" value="MFS_1"/>
    <property type="match status" value="1"/>
</dbReference>
<dbReference type="Proteomes" id="UP000006001">
    <property type="component" value="Unassembled WGS sequence"/>
</dbReference>
<feature type="transmembrane region" description="Helical" evidence="5">
    <location>
        <begin position="39"/>
        <end position="57"/>
    </location>
</feature>
<dbReference type="SUPFAM" id="SSF103473">
    <property type="entry name" value="MFS general substrate transporter"/>
    <property type="match status" value="1"/>
</dbReference>
<evidence type="ECO:0000256" key="2">
    <source>
        <dbReference type="ARBA" id="ARBA00022692"/>
    </source>
</evidence>
<evidence type="ECO:0000313" key="8">
    <source>
        <dbReference type="Proteomes" id="UP000006001"/>
    </source>
</evidence>
<comment type="subcellular location">
    <subcellularLocation>
        <location evidence="1">Cell membrane</location>
        <topology evidence="1">Multi-pass membrane protein</topology>
    </subcellularLocation>
</comment>
<keyword evidence="4 5" id="KW-0472">Membrane</keyword>
<feature type="transmembrane region" description="Helical" evidence="5">
    <location>
        <begin position="88"/>
        <end position="106"/>
    </location>
</feature>
<comment type="caution">
    <text evidence="7">The sequence shown here is derived from an EMBL/GenBank/DDBJ whole genome shotgun (WGS) entry which is preliminary data.</text>
</comment>
<keyword evidence="3 5" id="KW-1133">Transmembrane helix</keyword>
<feature type="transmembrane region" description="Helical" evidence="5">
    <location>
        <begin position="177"/>
        <end position="196"/>
    </location>
</feature>
<evidence type="ECO:0000313" key="7">
    <source>
        <dbReference type="EMBL" id="EEZ60778.1"/>
    </source>
</evidence>
<dbReference type="eggNOG" id="COG2814">
    <property type="taxonomic scope" value="Bacteria"/>
</dbReference>
<dbReference type="EMBL" id="ACUX02000016">
    <property type="protein sequence ID" value="EEZ60778.1"/>
    <property type="molecule type" value="Genomic_DNA"/>
</dbReference>
<feature type="transmembrane region" description="Helical" evidence="5">
    <location>
        <begin position="258"/>
        <end position="277"/>
    </location>
</feature>
<evidence type="ECO:0000256" key="1">
    <source>
        <dbReference type="ARBA" id="ARBA00004651"/>
    </source>
</evidence>
<dbReference type="PROSITE" id="PS50850">
    <property type="entry name" value="MFS"/>
    <property type="match status" value="1"/>
</dbReference>
<dbReference type="HOGENOM" id="CLU_040537_0_0_11"/>
<feature type="domain" description="Major facilitator superfamily (MFS) profile" evidence="6">
    <location>
        <begin position="23"/>
        <end position="400"/>
    </location>
</feature>
<accession>D0WIB1</accession>
<dbReference type="PANTHER" id="PTHR43129">
    <property type="entry name" value="FOSMIDOMYCIN RESISTANCE PROTEIN"/>
    <property type="match status" value="1"/>
</dbReference>
<gene>
    <name evidence="7" type="ORF">HMPREF0762_01585</name>
</gene>
<evidence type="ECO:0000256" key="3">
    <source>
        <dbReference type="ARBA" id="ARBA00022989"/>
    </source>
</evidence>
<dbReference type="GO" id="GO:0005886">
    <property type="term" value="C:plasma membrane"/>
    <property type="evidence" value="ECO:0007669"/>
    <property type="project" value="UniProtKB-SubCell"/>
</dbReference>
<dbReference type="PANTHER" id="PTHR43129:SF1">
    <property type="entry name" value="FOSMIDOMYCIN RESISTANCE PROTEIN"/>
    <property type="match status" value="1"/>
</dbReference>
<proteinExistence type="predicted"/>
<dbReference type="CDD" id="cd17478">
    <property type="entry name" value="MFS_FsR"/>
    <property type="match status" value="1"/>
</dbReference>
<dbReference type="InterPro" id="IPR020846">
    <property type="entry name" value="MFS_dom"/>
</dbReference>